<reference evidence="3" key="1">
    <citation type="submission" date="2024-06" db="EMBL/GenBank/DDBJ databases">
        <authorList>
            <person name="Liu X."/>
            <person name="Lenzi L."/>
            <person name="Haldenby T S."/>
            <person name="Uol C."/>
        </authorList>
    </citation>
    <scope>NUCLEOTIDE SEQUENCE</scope>
</reference>
<feature type="region of interest" description="Disordered" evidence="1">
    <location>
        <begin position="130"/>
        <end position="225"/>
    </location>
</feature>
<evidence type="ECO:0000256" key="1">
    <source>
        <dbReference type="SAM" id="MobiDB-lite"/>
    </source>
</evidence>
<dbReference type="Proteomes" id="UP001497525">
    <property type="component" value="Unassembled WGS sequence"/>
</dbReference>
<feature type="domain" description="CRIB" evidence="2">
    <location>
        <begin position="30"/>
        <end position="43"/>
    </location>
</feature>
<evidence type="ECO:0000313" key="3">
    <source>
        <dbReference type="EMBL" id="CAL5134282.1"/>
    </source>
</evidence>
<accession>A0AAV2TDE5</accession>
<dbReference type="AlphaFoldDB" id="A0AAV2TDE5"/>
<name>A0AAV2TDE5_CALDB</name>
<dbReference type="EMBL" id="CAXLJL010000190">
    <property type="protein sequence ID" value="CAL5134282.1"/>
    <property type="molecule type" value="Genomic_DNA"/>
</dbReference>
<gene>
    <name evidence="3" type="ORF">CDAUBV1_LOCUS7491</name>
</gene>
<feature type="compositionally biased region" description="Basic and acidic residues" evidence="1">
    <location>
        <begin position="158"/>
        <end position="173"/>
    </location>
</feature>
<evidence type="ECO:0000313" key="4">
    <source>
        <dbReference type="Proteomes" id="UP001497525"/>
    </source>
</evidence>
<dbReference type="InterPro" id="IPR000095">
    <property type="entry name" value="CRIB_dom"/>
</dbReference>
<proteinExistence type="predicted"/>
<protein>
    <recommendedName>
        <fullName evidence="2">CRIB domain-containing protein</fullName>
    </recommendedName>
</protein>
<dbReference type="PROSITE" id="PS50108">
    <property type="entry name" value="CRIB"/>
    <property type="match status" value="1"/>
</dbReference>
<evidence type="ECO:0000259" key="2">
    <source>
        <dbReference type="PROSITE" id="PS50108"/>
    </source>
</evidence>
<sequence>MRGNFNMVYLLCCIQESPPQRKVKLDHLSIGNPTGFRHITHLGSSAVEECVDIPPSGLLGEQHQPVHLRLVDLPVARNSSEPNKVTDEAYLTSLLQTIGRPPFLIFSNLDNRWHEPAPLLRAEERFQEHMAPSNRLTSGSAVRESVARRGSVNVPTDNHVDSSPDTKTPDTTEKSPTLSVTPKTPPHRPRNAKSTSFDFELPLPPPPPPPPRVRPGSQAVVYSQN</sequence>
<organism evidence="3 4">
    <name type="scientific">Calicophoron daubneyi</name>
    <name type="common">Rumen fluke</name>
    <name type="synonym">Paramphistomum daubneyi</name>
    <dbReference type="NCBI Taxonomy" id="300641"/>
    <lineage>
        <taxon>Eukaryota</taxon>
        <taxon>Metazoa</taxon>
        <taxon>Spiralia</taxon>
        <taxon>Lophotrochozoa</taxon>
        <taxon>Platyhelminthes</taxon>
        <taxon>Trematoda</taxon>
        <taxon>Digenea</taxon>
        <taxon>Plagiorchiida</taxon>
        <taxon>Pronocephalata</taxon>
        <taxon>Paramphistomoidea</taxon>
        <taxon>Paramphistomidae</taxon>
        <taxon>Calicophoron</taxon>
    </lineage>
</organism>
<feature type="compositionally biased region" description="Pro residues" evidence="1">
    <location>
        <begin position="202"/>
        <end position="213"/>
    </location>
</feature>
<comment type="caution">
    <text evidence="3">The sequence shown here is derived from an EMBL/GenBank/DDBJ whole genome shotgun (WGS) entry which is preliminary data.</text>
</comment>